<reference evidence="2 3" key="1">
    <citation type="submission" date="2018-08" db="EMBL/GenBank/DDBJ databases">
        <title>Draft genome sequences of two Aspergillus turcosus clinical strains isolated from bronchoalveolar lavage fluid: one azole-susceptible and the other azole-resistant.</title>
        <authorList>
            <person name="Parent-Michaud M."/>
            <person name="Dufresne P.J."/>
            <person name="Fournier E."/>
            <person name="Martineau C."/>
            <person name="Moreira S."/>
            <person name="Perkins V."/>
            <person name="De Repentigny L."/>
            <person name="Dufresne S.F."/>
        </authorList>
    </citation>
    <scope>NUCLEOTIDE SEQUENCE [LARGE SCALE GENOMIC DNA]</scope>
    <source>
        <strain evidence="2">HMR AF 1038</strain>
    </source>
</reference>
<dbReference type="OrthoDB" id="5286775at2759"/>
<dbReference type="Proteomes" id="UP000215289">
    <property type="component" value="Unassembled WGS sequence"/>
</dbReference>
<accession>A0A229XIT2</accession>
<dbReference type="EMBL" id="NIDN02000043">
    <property type="protein sequence ID" value="RLL98856.1"/>
    <property type="molecule type" value="Genomic_DNA"/>
</dbReference>
<feature type="compositionally biased region" description="Polar residues" evidence="1">
    <location>
        <begin position="425"/>
        <end position="438"/>
    </location>
</feature>
<comment type="caution">
    <text evidence="2">The sequence shown here is derived from an EMBL/GenBank/DDBJ whole genome shotgun (WGS) entry which is preliminary data.</text>
</comment>
<name>A0A229XIT2_9EURO</name>
<evidence type="ECO:0000256" key="1">
    <source>
        <dbReference type="SAM" id="MobiDB-lite"/>
    </source>
</evidence>
<feature type="compositionally biased region" description="Basic and acidic residues" evidence="1">
    <location>
        <begin position="286"/>
        <end position="308"/>
    </location>
</feature>
<evidence type="ECO:0000313" key="2">
    <source>
        <dbReference type="EMBL" id="RLL98856.1"/>
    </source>
</evidence>
<gene>
    <name evidence="2" type="ORF">CFD26_103506</name>
</gene>
<proteinExistence type="predicted"/>
<keyword evidence="3" id="KW-1185">Reference proteome</keyword>
<evidence type="ECO:0000313" key="3">
    <source>
        <dbReference type="Proteomes" id="UP000215289"/>
    </source>
</evidence>
<feature type="region of interest" description="Disordered" evidence="1">
    <location>
        <begin position="417"/>
        <end position="464"/>
    </location>
</feature>
<feature type="compositionally biased region" description="Polar residues" evidence="1">
    <location>
        <begin position="314"/>
        <end position="328"/>
    </location>
</feature>
<feature type="compositionally biased region" description="Basic and acidic residues" evidence="1">
    <location>
        <begin position="233"/>
        <end position="243"/>
    </location>
</feature>
<feature type="compositionally biased region" description="Acidic residues" evidence="1">
    <location>
        <begin position="184"/>
        <end position="195"/>
    </location>
</feature>
<sequence length="766" mass="84097">MALNKSLVLSGTSNSRVLCSARERVEDAHNASVSTTLTLESLFPGKNLSPSPSSESSLSSCKTLESISDFDANRTLISQQISHYEYGAESIPPWSETSVRNTLPPMNTTTGAAATNPANQVTKMSEYAAKFRIRRKRVTNPKDVDDEESSNDDLMSPSDMNDTEDATSGIASKSRDLDPLYDPNQDDEGQDEDDPFSLRIPKDGRRKRALDPTYTPGKDEEGADEDDQFSLRIPKDGLRKRALDPTYTPGKDDGGEYDDDEQLPTGSLRKKRRTLDPAFVPDKDDDGDHDKFLDSAKRGKGRTTDKPTSKRKATSNIGVGNLPTPSKDTPSRAAKRKKTEPAPPPRAPFSPALTDPDPQPDISDADAVVKNPWELVNARTQPNHPLVLEAMKVLNKIADDRNKAFFALVKAHQRSRKSYPASLADITNDQANTQGQEESSGKRSKSCDAVARHSDAAAPVDDPPAILEDEANESVPDLFLERAKRWANAVNVPKDLWSEVEEQLFRQIAMRGFEPLLPKQWHYDFSTLPNPLFADSGEKPAPLINAIRGSEFYAIRSLSVLFSLGGYVRDCSLLHHRPELIIKRAISRYIRWAVYDAGLHVSSDAIPVYAICARKRGESTVKAVVKVNRRLQKLADRFRSAYGLASAAKELVASANRAKTKNATGSKATPPNRPPLLTGFVISGPVVAILTLNTDPSAAKGQRGTEDSNFICQFDLSEQGQDVWNSLAVAISVMHIRNTMMELAEHNLAGLCRFNAGAHVAVDQDL</sequence>
<protein>
    <submittedName>
        <fullName evidence="2">Uncharacterized protein</fullName>
    </submittedName>
</protein>
<dbReference type="AlphaFoldDB" id="A0A229XIT2"/>
<feature type="region of interest" description="Disordered" evidence="1">
    <location>
        <begin position="132"/>
        <end position="367"/>
    </location>
</feature>
<organism evidence="2 3">
    <name type="scientific">Aspergillus turcosus</name>
    <dbReference type="NCBI Taxonomy" id="1245748"/>
    <lineage>
        <taxon>Eukaryota</taxon>
        <taxon>Fungi</taxon>
        <taxon>Dikarya</taxon>
        <taxon>Ascomycota</taxon>
        <taxon>Pezizomycotina</taxon>
        <taxon>Eurotiomycetes</taxon>
        <taxon>Eurotiomycetidae</taxon>
        <taxon>Eurotiales</taxon>
        <taxon>Aspergillaceae</taxon>
        <taxon>Aspergillus</taxon>
        <taxon>Aspergillus subgen. Fumigati</taxon>
    </lineage>
</organism>